<dbReference type="GO" id="GO:0004527">
    <property type="term" value="F:exonuclease activity"/>
    <property type="evidence" value="ECO:0007669"/>
    <property type="project" value="UniProtKB-KW"/>
</dbReference>
<dbReference type="OrthoDB" id="47785at2759"/>
<feature type="active site" description="Proton donor/acceptor" evidence="9">
    <location>
        <position position="428"/>
    </location>
</feature>
<dbReference type="GO" id="GO:0006281">
    <property type="term" value="P:DNA repair"/>
    <property type="evidence" value="ECO:0007669"/>
    <property type="project" value="UniProtKB-KW"/>
</dbReference>
<evidence type="ECO:0000313" key="14">
    <source>
        <dbReference type="Proteomes" id="UP000750334"/>
    </source>
</evidence>
<keyword evidence="5" id="KW-0378">Hydrolase</keyword>
<dbReference type="PANTHER" id="PTHR12415:SF0">
    <property type="entry name" value="TYROSYL-DNA PHOSPHODIESTERASE 1"/>
    <property type="match status" value="1"/>
</dbReference>
<organism evidence="13 14">
    <name type="scientific">Maudiozyma exigua</name>
    <name type="common">Yeast</name>
    <name type="synonym">Kazachstania exigua</name>
    <dbReference type="NCBI Taxonomy" id="34358"/>
    <lineage>
        <taxon>Eukaryota</taxon>
        <taxon>Fungi</taxon>
        <taxon>Dikarya</taxon>
        <taxon>Ascomycota</taxon>
        <taxon>Saccharomycotina</taxon>
        <taxon>Saccharomycetes</taxon>
        <taxon>Saccharomycetales</taxon>
        <taxon>Saccharomycetaceae</taxon>
        <taxon>Maudiozyma</taxon>
    </lineage>
</organism>
<protein>
    <recommendedName>
        <fullName evidence="15">Tyrosyl-DNA phosphodiesterase 1</fullName>
    </recommendedName>
</protein>
<keyword evidence="4" id="KW-0227">DNA damage</keyword>
<feature type="compositionally biased region" description="Low complexity" evidence="12">
    <location>
        <begin position="49"/>
        <end position="61"/>
    </location>
</feature>
<evidence type="ECO:0000256" key="1">
    <source>
        <dbReference type="ARBA" id="ARBA00004123"/>
    </source>
</evidence>
<proteinExistence type="inferred from homology"/>
<evidence type="ECO:0000313" key="13">
    <source>
        <dbReference type="EMBL" id="KAG0658128.1"/>
    </source>
</evidence>
<comment type="similarity">
    <text evidence="2">Belongs to the tyrosyl-DNA phosphodiesterase family.</text>
</comment>
<evidence type="ECO:0000256" key="2">
    <source>
        <dbReference type="ARBA" id="ARBA00010205"/>
    </source>
</evidence>
<dbReference type="Pfam" id="PF06087">
    <property type="entry name" value="Tyr-DNA_phospho"/>
    <property type="match status" value="1"/>
</dbReference>
<feature type="binding site" evidence="10">
    <location>
        <position position="194"/>
    </location>
    <ligand>
        <name>substrate</name>
    </ligand>
</feature>
<dbReference type="GO" id="GO:0003690">
    <property type="term" value="F:double-stranded DNA binding"/>
    <property type="evidence" value="ECO:0007669"/>
    <property type="project" value="TreeGrafter"/>
</dbReference>
<reference evidence="13 14" key="1">
    <citation type="submission" date="2020-11" db="EMBL/GenBank/DDBJ databases">
        <title>Kefir isolates.</title>
        <authorList>
            <person name="Marcisauskas S."/>
            <person name="Kim Y."/>
            <person name="Blasche S."/>
        </authorList>
    </citation>
    <scope>NUCLEOTIDE SEQUENCE [LARGE SCALE GENOMIC DNA]</scope>
    <source>
        <strain evidence="13 14">OG2</strain>
    </source>
</reference>
<evidence type="ECO:0000256" key="7">
    <source>
        <dbReference type="ARBA" id="ARBA00023204"/>
    </source>
</evidence>
<gene>
    <name evidence="13" type="ORF">C6P45_002278</name>
</gene>
<evidence type="ECO:0000256" key="10">
    <source>
        <dbReference type="PIRSR" id="PIRSR610347-2"/>
    </source>
</evidence>
<dbReference type="GO" id="GO:0005634">
    <property type="term" value="C:nucleus"/>
    <property type="evidence" value="ECO:0007669"/>
    <property type="project" value="UniProtKB-SubCell"/>
</dbReference>
<dbReference type="Proteomes" id="UP000750334">
    <property type="component" value="Unassembled WGS sequence"/>
</dbReference>
<feature type="active site" description="Nucleophile" evidence="9">
    <location>
        <position position="192"/>
    </location>
</feature>
<name>A0A9P6VXR1_MAUEX</name>
<evidence type="ECO:0000256" key="5">
    <source>
        <dbReference type="ARBA" id="ARBA00022801"/>
    </source>
</evidence>
<feature type="site" description="Interaction with DNA" evidence="11">
    <location>
        <position position="464"/>
    </location>
</feature>
<evidence type="ECO:0000256" key="11">
    <source>
        <dbReference type="PIRSR" id="PIRSR610347-3"/>
    </source>
</evidence>
<evidence type="ECO:0000256" key="3">
    <source>
        <dbReference type="ARBA" id="ARBA00022722"/>
    </source>
</evidence>
<evidence type="ECO:0000256" key="8">
    <source>
        <dbReference type="ARBA" id="ARBA00023242"/>
    </source>
</evidence>
<keyword evidence="14" id="KW-1185">Reference proteome</keyword>
<dbReference type="Gene3D" id="3.30.870.10">
    <property type="entry name" value="Endonuclease Chain A"/>
    <property type="match status" value="2"/>
</dbReference>
<keyword evidence="3" id="KW-0540">Nuclease</keyword>
<comment type="subcellular location">
    <subcellularLocation>
        <location evidence="1">Nucleus</location>
    </subcellularLocation>
</comment>
<dbReference type="PANTHER" id="PTHR12415">
    <property type="entry name" value="TYROSYL-DNA PHOSPHODIESTERASE 1"/>
    <property type="match status" value="1"/>
</dbReference>
<dbReference type="InterPro" id="IPR010347">
    <property type="entry name" value="Tdp1"/>
</dbReference>
<feature type="region of interest" description="Disordered" evidence="12">
    <location>
        <begin position="37"/>
        <end position="73"/>
    </location>
</feature>
<evidence type="ECO:0000256" key="12">
    <source>
        <dbReference type="SAM" id="MobiDB-lite"/>
    </source>
</evidence>
<dbReference type="GO" id="GO:0003697">
    <property type="term" value="F:single-stranded DNA binding"/>
    <property type="evidence" value="ECO:0007669"/>
    <property type="project" value="TreeGrafter"/>
</dbReference>
<dbReference type="EMBL" id="PUHR01000220">
    <property type="protein sequence ID" value="KAG0658128.1"/>
    <property type="molecule type" value="Genomic_DNA"/>
</dbReference>
<keyword evidence="7" id="KW-0234">DNA repair</keyword>
<comment type="caution">
    <text evidence="13">The sequence shown here is derived from an EMBL/GenBank/DDBJ whole genome shotgun (WGS) entry which is preliminary data.</text>
</comment>
<dbReference type="GO" id="GO:0017005">
    <property type="term" value="F:3'-tyrosyl-DNA phosphodiesterase activity"/>
    <property type="evidence" value="ECO:0007669"/>
    <property type="project" value="TreeGrafter"/>
</dbReference>
<evidence type="ECO:0000256" key="9">
    <source>
        <dbReference type="PIRSR" id="PIRSR610347-1"/>
    </source>
</evidence>
<accession>A0A9P6VXR1</accession>
<evidence type="ECO:0000256" key="4">
    <source>
        <dbReference type="ARBA" id="ARBA00022763"/>
    </source>
</evidence>
<keyword evidence="6" id="KW-0269">Exonuclease</keyword>
<keyword evidence="8" id="KW-0539">Nucleus</keyword>
<evidence type="ECO:0000256" key="6">
    <source>
        <dbReference type="ARBA" id="ARBA00022839"/>
    </source>
</evidence>
<evidence type="ECO:0008006" key="15">
    <source>
        <dbReference type="Google" id="ProtNLM"/>
    </source>
</evidence>
<dbReference type="SUPFAM" id="SSF56024">
    <property type="entry name" value="Phospholipase D/nuclease"/>
    <property type="match status" value="2"/>
</dbReference>
<sequence>MAGSVGKPREDKDSVRAKIANRWSNIDYNKLSIDVQKTSEKPKLEPEVISIDSESETSISDNESETKGSLPKPLIDEKLHDKKYCFKLIRSETIYDKSIDYNRMNPKQRDYFITMKDIFYDPNLRETILFSFQFDMNFLSKCFHPNIERIVIIGQPERIIPLDDTIGSYELKQLAKKICYVPIEMPKYRSHHTKMVLNFYRDSLRMFLPSNNFTEAEVSYPQQVCWCSPKFMDLGKIEPISAFHGLGYELESYFRDYDQKTDFFQSLILKLGKYDFLCYDDNKEKNDIKFIYSTPKPHSDSGLESLGNRVRQLESKCFKHKNSKEDKHYLVQTSSIGTTMFRNKPFLLGVIIPRIIPDNSTTKEIHTNILYPTLKEICDSPASVLSGGWFHFNYSRGKEAYNSLMSEKVFVKQDPTQISRERLSTPSHSKFYMKWTTKYTNKNDNGSIPEEGVDWCLYTSANLSAAAWGSDTTRPKNYEFGVLFQGPVEVSSFVDLIYKNKGQFGTRLGTATEETNFKSKDKQVDRINADQVIVPFPKSFVQYDRDDKPSDVNLLDKISNLALQMHNST</sequence>
<feature type="compositionally biased region" description="Basic and acidic residues" evidence="12">
    <location>
        <begin position="37"/>
        <end position="46"/>
    </location>
</feature>
<dbReference type="AlphaFoldDB" id="A0A9P6VXR1"/>
<feature type="binding site" evidence="10">
    <location>
        <position position="430"/>
    </location>
    <ligand>
        <name>substrate</name>
    </ligand>
</feature>